<evidence type="ECO:0000313" key="3">
    <source>
        <dbReference type="Proteomes" id="UP000241885"/>
    </source>
</evidence>
<dbReference type="InterPro" id="IPR002575">
    <property type="entry name" value="Aminoglycoside_PTrfase"/>
</dbReference>
<evidence type="ECO:0000259" key="1">
    <source>
        <dbReference type="Pfam" id="PF01636"/>
    </source>
</evidence>
<dbReference type="RefSeq" id="WP_107221495.1">
    <property type="nucleotide sequence ID" value="NZ_CP028339.1"/>
</dbReference>
<reference evidence="2 3" key="1">
    <citation type="submission" date="2018-03" db="EMBL/GenBank/DDBJ databases">
        <title>Complete genome sequence of Thauera aromatica, a model organism for studying aromatic compound degradation under denitrifying conditions.</title>
        <authorList>
            <person name="Lo H.-Y."/>
            <person name="Goris T."/>
            <person name="Boll M."/>
            <person name="Mueller J.A."/>
        </authorList>
    </citation>
    <scope>NUCLEOTIDE SEQUENCE [LARGE SCALE GENOMIC DNA]</scope>
    <source>
        <strain evidence="2 3">K172</strain>
    </source>
</reference>
<dbReference type="KEGG" id="tak:Tharo_2462"/>
<dbReference type="EMBL" id="CP028339">
    <property type="protein sequence ID" value="AVR89359.1"/>
    <property type="molecule type" value="Genomic_DNA"/>
</dbReference>
<evidence type="ECO:0000313" key="2">
    <source>
        <dbReference type="EMBL" id="AVR89359.1"/>
    </source>
</evidence>
<keyword evidence="3" id="KW-1185">Reference proteome</keyword>
<organism evidence="2 3">
    <name type="scientific">Thauera aromatica K172</name>
    <dbReference type="NCBI Taxonomy" id="44139"/>
    <lineage>
        <taxon>Bacteria</taxon>
        <taxon>Pseudomonadati</taxon>
        <taxon>Pseudomonadota</taxon>
        <taxon>Betaproteobacteria</taxon>
        <taxon>Rhodocyclales</taxon>
        <taxon>Zoogloeaceae</taxon>
        <taxon>Thauera</taxon>
    </lineage>
</organism>
<dbReference type="InterPro" id="IPR011009">
    <property type="entry name" value="Kinase-like_dom_sf"/>
</dbReference>
<name>A0A2R4BPW0_THAAR</name>
<dbReference type="SUPFAM" id="SSF56112">
    <property type="entry name" value="Protein kinase-like (PK-like)"/>
    <property type="match status" value="1"/>
</dbReference>
<protein>
    <recommendedName>
        <fullName evidence="1">Aminoglycoside phosphotransferase domain-containing protein</fullName>
    </recommendedName>
</protein>
<dbReference type="Pfam" id="PF01636">
    <property type="entry name" value="APH"/>
    <property type="match status" value="1"/>
</dbReference>
<gene>
    <name evidence="2" type="ORF">Tharo_2462</name>
</gene>
<dbReference type="Proteomes" id="UP000241885">
    <property type="component" value="Chromosome"/>
</dbReference>
<dbReference type="Gene3D" id="3.90.1200.10">
    <property type="match status" value="1"/>
</dbReference>
<feature type="domain" description="Aminoglycoside phosphotransferase" evidence="1">
    <location>
        <begin position="511"/>
        <end position="749"/>
    </location>
</feature>
<dbReference type="OrthoDB" id="5392197at2"/>
<sequence>MGVIKKILYRADALGKPRHRNFFLDMEENIHIHYRDLRIELSRGEFEDIVGAFGRQSAELLAIIEEKQYQDGRLPNANQEDVRIWTESRLRHEVKYHPQRFSLEECGDGYHFHYRNYKLLIDPEDFRRIARLFATLDIDGPYASTHEEIRSLLEANEVDFVLAAGNVPGEVLSICVARYHMPKVRDIFNYIGFSAEDGEGSEKRYRGEHLLVVARPDSRRSALDYRQLRGRNSVLRLADHLSALGTGIDVEELNELKCQVLDFYFAVKAGKVTNVDTDPEAWLYSPPNRQVIFPYRAGAESGPTVAEPLYRAWANLINGIGLGFVKPGKNTFPKAVQDALRQKVDATLRREVAAYAAVDRIHLMGSALRGDMGRYHVPFIHGRLAKLGSDIDILVDINPAREGDLPAHWRLHLEKSSNHCAVYHVARIPLAEPEGDWAQRFPDVDFIPHLVDAYVRLPSRGHDGEIDAFLRKFGARCVYDRASEGPVYRGDEEADIAAALAEHYGFERPSVERVPASTENAVFRVHADADYILKLFKVSGNYARDRVAEHTAYEEHLVNELRVRGIPTAGIIPARTPSQVVIDGHPALLFERIPGRVEQRPPYPVAAAAAALAEIHRTQIKAPLESGTAFSFDDACMIWLPVFEQQCVRTDLEPDIAAAMAALLPLARRCFPGENRARWFARSPLVHNHGDVTPKNFILGSGGEARFFDFNNAFHGPRMADVIDGAFQFSLAEKYIQFADFSRFDEFIAGYEAVSPLTPDEREDLADWILLIGILLFAKEVRVVIERPDLKLRRKRALAIAGFLQERLLPA</sequence>
<accession>A0A2R4BPW0</accession>
<proteinExistence type="predicted"/>
<dbReference type="AlphaFoldDB" id="A0A2R4BPW0"/>